<accession>A0A8T0RAR7</accession>
<dbReference type="Proteomes" id="UP000823388">
    <property type="component" value="Chromosome 6K"/>
</dbReference>
<evidence type="ECO:0000313" key="1">
    <source>
        <dbReference type="EMBL" id="KAG2582962.1"/>
    </source>
</evidence>
<gene>
    <name evidence="1" type="ORF">PVAP13_6KG145206</name>
</gene>
<name>A0A8T0RAR7_PANVG</name>
<protein>
    <submittedName>
        <fullName evidence="1">Uncharacterized protein</fullName>
    </submittedName>
</protein>
<comment type="caution">
    <text evidence="1">The sequence shown here is derived from an EMBL/GenBank/DDBJ whole genome shotgun (WGS) entry which is preliminary data.</text>
</comment>
<organism evidence="1 2">
    <name type="scientific">Panicum virgatum</name>
    <name type="common">Blackwell switchgrass</name>
    <dbReference type="NCBI Taxonomy" id="38727"/>
    <lineage>
        <taxon>Eukaryota</taxon>
        <taxon>Viridiplantae</taxon>
        <taxon>Streptophyta</taxon>
        <taxon>Embryophyta</taxon>
        <taxon>Tracheophyta</taxon>
        <taxon>Spermatophyta</taxon>
        <taxon>Magnoliopsida</taxon>
        <taxon>Liliopsida</taxon>
        <taxon>Poales</taxon>
        <taxon>Poaceae</taxon>
        <taxon>PACMAD clade</taxon>
        <taxon>Panicoideae</taxon>
        <taxon>Panicodae</taxon>
        <taxon>Paniceae</taxon>
        <taxon>Panicinae</taxon>
        <taxon>Panicum</taxon>
        <taxon>Panicum sect. Hiantes</taxon>
    </lineage>
</organism>
<reference evidence="1" key="1">
    <citation type="submission" date="2020-05" db="EMBL/GenBank/DDBJ databases">
        <title>WGS assembly of Panicum virgatum.</title>
        <authorList>
            <person name="Lovell J.T."/>
            <person name="Jenkins J."/>
            <person name="Shu S."/>
            <person name="Juenger T.E."/>
            <person name="Schmutz J."/>
        </authorList>
    </citation>
    <scope>NUCLEOTIDE SEQUENCE</scope>
    <source>
        <strain evidence="1">AP13</strain>
    </source>
</reference>
<dbReference type="EMBL" id="CM029047">
    <property type="protein sequence ID" value="KAG2582962.1"/>
    <property type="molecule type" value="Genomic_DNA"/>
</dbReference>
<sequence>MLGVGVLSSSDPSWATNSHKNAFCTIASRSELKFSKVKASSLICGKCPSIGFLLEIFQVSTKHSMYLNRIYNFYYIILSQVTVKFVVC</sequence>
<dbReference type="AlphaFoldDB" id="A0A8T0RAR7"/>
<proteinExistence type="predicted"/>
<keyword evidence="2" id="KW-1185">Reference proteome</keyword>
<evidence type="ECO:0000313" key="2">
    <source>
        <dbReference type="Proteomes" id="UP000823388"/>
    </source>
</evidence>